<accession>A0ACC1SMA6</accession>
<evidence type="ECO:0000313" key="1">
    <source>
        <dbReference type="EMBL" id="KAJ3542652.1"/>
    </source>
</evidence>
<keyword evidence="2" id="KW-1185">Reference proteome</keyword>
<comment type="caution">
    <text evidence="1">The sequence shown here is derived from an EMBL/GenBank/DDBJ whole genome shotgun (WGS) entry which is preliminary data.</text>
</comment>
<reference evidence="1" key="1">
    <citation type="submission" date="2022-07" db="EMBL/GenBank/DDBJ databases">
        <title>Genome Sequence of Phlebia brevispora.</title>
        <authorList>
            <person name="Buettner E."/>
        </authorList>
    </citation>
    <scope>NUCLEOTIDE SEQUENCE</scope>
    <source>
        <strain evidence="1">MPL23</strain>
    </source>
</reference>
<organism evidence="1 2">
    <name type="scientific">Phlebia brevispora</name>
    <dbReference type="NCBI Taxonomy" id="194682"/>
    <lineage>
        <taxon>Eukaryota</taxon>
        <taxon>Fungi</taxon>
        <taxon>Dikarya</taxon>
        <taxon>Basidiomycota</taxon>
        <taxon>Agaricomycotina</taxon>
        <taxon>Agaricomycetes</taxon>
        <taxon>Polyporales</taxon>
        <taxon>Meruliaceae</taxon>
        <taxon>Phlebia</taxon>
    </lineage>
</organism>
<sequence length="536" mass="60555">MPKVQKKVEDAPEVQQRTCRARTTGLHIQFRALPPCVACSTARSGDSCRFLGSRYIDAGKTQFQFPPDPRGVPSYREHARRFCCLGWKMNCNTALNHTYSTDAESYLYGQLAASVFQLRVDENNEDGTVQTIVQCQAHSNTEFAPITRFDHDNLVETAAQMRQLINGVPYQFPPQEMPKDETVVPRLWVGKHELDDFLPYLGSGIPVVVPNAAQHLQGYWTPQDFIDRHRQEKVMLTDCETGYQKASTIGDYFQSLLGRRTADPGIWKLKDWPPTETFEEVFPDLFEAFRRGVPFPDLSAVDGIFNLAAHFAVNGKMPDLGPKMYIAYGTEANDDHHGSTRLHLDLTDAVNIMTWAAPKADGTPGGAIWTIWPSAYREQLREFLLTDVNIEHNVSTDGDPIHCQKYYLGPSLLTHFYQRYHIRPYTIFQRAGEAVFIPAGCPHQVSNCTDAIKVACDFLSVSTLSVTQTLADELRAHRLLTGEGTDVLQLFTTLLHAWESLRHTFETAEEEQEVSRQAEVVHEGRDISSMRSERAL</sequence>
<gene>
    <name evidence="1" type="ORF">NM688_g5948</name>
</gene>
<name>A0ACC1SMA6_9APHY</name>
<evidence type="ECO:0000313" key="2">
    <source>
        <dbReference type="Proteomes" id="UP001148662"/>
    </source>
</evidence>
<dbReference type="EMBL" id="JANHOG010001155">
    <property type="protein sequence ID" value="KAJ3542652.1"/>
    <property type="molecule type" value="Genomic_DNA"/>
</dbReference>
<proteinExistence type="predicted"/>
<protein>
    <submittedName>
        <fullName evidence="1">Uncharacterized protein</fullName>
    </submittedName>
</protein>
<dbReference type="Proteomes" id="UP001148662">
    <property type="component" value="Unassembled WGS sequence"/>
</dbReference>